<dbReference type="Proteomes" id="UP000074382">
    <property type="component" value="Unassembled WGS sequence"/>
</dbReference>
<dbReference type="OrthoDB" id="3236218at2"/>
<name>A0A147KMQ4_THECS</name>
<dbReference type="GO" id="GO:0005975">
    <property type="term" value="P:carbohydrate metabolic process"/>
    <property type="evidence" value="ECO:0007669"/>
    <property type="project" value="InterPro"/>
</dbReference>
<keyword evidence="6" id="KW-1185">Reference proteome</keyword>
<dbReference type="SUPFAM" id="SSF51445">
    <property type="entry name" value="(Trans)glycosidases"/>
    <property type="match status" value="1"/>
</dbReference>
<evidence type="ECO:0000313" key="5">
    <source>
        <dbReference type="EMBL" id="KUP98592.1"/>
    </source>
</evidence>
<dbReference type="InterPro" id="IPR048650">
    <property type="entry name" value="ISOA1-3-like_C"/>
</dbReference>
<dbReference type="Gene3D" id="2.60.40.10">
    <property type="entry name" value="Immunoglobulins"/>
    <property type="match status" value="1"/>
</dbReference>
<dbReference type="SUPFAM" id="SSF81296">
    <property type="entry name" value="E set domains"/>
    <property type="match status" value="1"/>
</dbReference>
<dbReference type="InterPro" id="IPR014756">
    <property type="entry name" value="Ig_E-set"/>
</dbReference>
<dbReference type="SMR" id="A0A147KMQ4"/>
<dbReference type="EMBL" id="LGEM01000004">
    <property type="protein sequence ID" value="KUP98592.1"/>
    <property type="molecule type" value="Genomic_DNA"/>
</dbReference>
<evidence type="ECO:0000256" key="1">
    <source>
        <dbReference type="ARBA" id="ARBA00008061"/>
    </source>
</evidence>
<evidence type="ECO:0000256" key="2">
    <source>
        <dbReference type="ARBA" id="ARBA00022946"/>
    </source>
</evidence>
<dbReference type="InterPro" id="IPR013780">
    <property type="entry name" value="Glyco_hydro_b"/>
</dbReference>
<organism evidence="5 6">
    <name type="scientific">Thermobifida cellulosilytica TB100</name>
    <dbReference type="NCBI Taxonomy" id="665004"/>
    <lineage>
        <taxon>Bacteria</taxon>
        <taxon>Bacillati</taxon>
        <taxon>Actinomycetota</taxon>
        <taxon>Actinomycetes</taxon>
        <taxon>Streptosporangiales</taxon>
        <taxon>Nocardiopsidaceae</taxon>
        <taxon>Thermobifida</taxon>
    </lineage>
</organism>
<dbReference type="Gene3D" id="2.60.40.1180">
    <property type="entry name" value="Golgi alpha-mannosidase II"/>
    <property type="match status" value="1"/>
</dbReference>
<dbReference type="CDD" id="cd11326">
    <property type="entry name" value="AmyAc_Glg_debranch"/>
    <property type="match status" value="1"/>
</dbReference>
<comment type="caution">
    <text evidence="5">The sequence shown here is derived from an EMBL/GenBank/DDBJ whole genome shotgun (WGS) entry which is preliminary data.</text>
</comment>
<dbReference type="SUPFAM" id="SSF51011">
    <property type="entry name" value="Glycosyl hydrolase domain"/>
    <property type="match status" value="1"/>
</dbReference>
<feature type="domain" description="Glycosyl hydrolase family 13 catalytic" evidence="4">
    <location>
        <begin position="149"/>
        <end position="557"/>
    </location>
</feature>
<dbReference type="RefSeq" id="WP_068755043.1">
    <property type="nucleotide sequence ID" value="NZ_KQ950181.1"/>
</dbReference>
<reference evidence="6" key="1">
    <citation type="journal article" date="2017" name="Acta Aliment.">
        <title>Plant polysaccharide degrading enzyme system of Thermpbifida cellulosilytica TB100 revealed by de novo genome project data.</title>
        <authorList>
            <person name="Toth A."/>
            <person name="Baka E."/>
            <person name="Luzics S."/>
            <person name="Bata-Vidacs I."/>
            <person name="Nagy I."/>
            <person name="Balint B."/>
            <person name="Herceg R."/>
            <person name="Olasz F."/>
            <person name="Wilk T."/>
            <person name="Nagy T."/>
            <person name="Kriszt B."/>
            <person name="Nagy I."/>
            <person name="Kukolya J."/>
        </authorList>
    </citation>
    <scope>NUCLEOTIDE SEQUENCE [LARGE SCALE GENOMIC DNA]</scope>
    <source>
        <strain evidence="6">TB100</strain>
    </source>
</reference>
<dbReference type="InterPro" id="IPR006047">
    <property type="entry name" value="GH13_cat_dom"/>
</dbReference>
<dbReference type="InterPro" id="IPR017853">
    <property type="entry name" value="GH"/>
</dbReference>
<accession>A0A147KMQ4</accession>
<evidence type="ECO:0000259" key="4">
    <source>
        <dbReference type="SMART" id="SM00642"/>
    </source>
</evidence>
<sequence>MTTTASRPRPAWAERLTALPRAPRRLGAHPVPGGVHFAVHAPHARDLRLVLLDRDDGAPLAEVPFPAGSRFGDVHAMVVLGLDPDRAHYGYRAAGGALLLDPHARAVPGGERWGERPRYRCAVRADGADFDWQGVVRPRIPTEDLVIYELHVRGFTRSPSSGVASPGTFAGLRAKIDHLTALGVNCVELLPVFEFDETDNTYSHPDTGEPLRNFWGYNTVAFFAPKAGYAADPSAPAREFKELVRELHRAGIEVVLDVVFNHTAEGDHRGPTLSFRGLDAPAYYLLTPDGAYRNLTATGNTVNANHPVTRAFILDCLRYWAEEFHIDGFRFDMAPILARGPDGALLERPPLLEEIAQDPVLADRRLIAEATDAAGADLLGRFPSYGHWAEWNWRYRDAVRRFLIGRPGSAGELATRLVGSPDLYGSRGPLVSVNHVTCHDGFTLADWAAYDRPRNRDNGEGGTDGIAENHSWNCGVEGPTDDPGVNRLRARQVRNALLLLLVSTGVPMLLAGDEFGRTQHGNNNAYSQDNAVGWVDWDLAERNADLVRFTARCLRFRQAHPALRRPRHPDGITPAGWAYPPVSWHGRRPWEPDWSDGSGLVAALLHHRSPDGAEDTVFVAVNARPDATRIEPPPAPAGSRWHRFADTAAEPGRDAFPVGEEPSLDSPASLVLDGHSAVVLVAHPADPSPERS</sequence>
<keyword evidence="2" id="KW-0809">Transit peptide</keyword>
<dbReference type="AlphaFoldDB" id="A0A147KMQ4"/>
<dbReference type="PANTHER" id="PTHR43002">
    <property type="entry name" value="GLYCOGEN DEBRANCHING ENZYME"/>
    <property type="match status" value="1"/>
</dbReference>
<evidence type="ECO:0000313" key="6">
    <source>
        <dbReference type="Proteomes" id="UP000074382"/>
    </source>
</evidence>
<dbReference type="Pfam" id="PF21156">
    <property type="entry name" value="ISOA1-3_C"/>
    <property type="match status" value="1"/>
</dbReference>
<feature type="region of interest" description="Disordered" evidence="3">
    <location>
        <begin position="649"/>
        <end position="668"/>
    </location>
</feature>
<dbReference type="Gene3D" id="3.20.20.80">
    <property type="entry name" value="Glycosidases"/>
    <property type="match status" value="1"/>
</dbReference>
<dbReference type="Pfam" id="PF02922">
    <property type="entry name" value="CBM_48"/>
    <property type="match status" value="1"/>
</dbReference>
<dbReference type="SMART" id="SM00642">
    <property type="entry name" value="Aamy"/>
    <property type="match status" value="1"/>
</dbReference>
<evidence type="ECO:0000256" key="3">
    <source>
        <dbReference type="SAM" id="MobiDB-lite"/>
    </source>
</evidence>
<dbReference type="GO" id="GO:0019156">
    <property type="term" value="F:isoamylase activity"/>
    <property type="evidence" value="ECO:0007669"/>
    <property type="project" value="UniProtKB-ARBA"/>
</dbReference>
<gene>
    <name evidence="5" type="ORF">AC529_00660</name>
</gene>
<dbReference type="InterPro" id="IPR013783">
    <property type="entry name" value="Ig-like_fold"/>
</dbReference>
<protein>
    <submittedName>
        <fullName evidence="5">Glycogen debranching protein</fullName>
    </submittedName>
</protein>
<proteinExistence type="inferred from homology"/>
<dbReference type="Pfam" id="PF00128">
    <property type="entry name" value="Alpha-amylase"/>
    <property type="match status" value="1"/>
</dbReference>
<dbReference type="PATRIC" id="fig|665004.4.peg.1646"/>
<dbReference type="STRING" id="665004.AC529_00660"/>
<feature type="region of interest" description="Disordered" evidence="3">
    <location>
        <begin position="455"/>
        <end position="474"/>
    </location>
</feature>
<comment type="similarity">
    <text evidence="1">Belongs to the glycosyl hydrolase 13 family.</text>
</comment>
<dbReference type="InterPro" id="IPR004193">
    <property type="entry name" value="Glyco_hydro_13_N"/>
</dbReference>